<evidence type="ECO:0000256" key="1">
    <source>
        <dbReference type="ARBA" id="ARBA00005634"/>
    </source>
</evidence>
<dbReference type="SUPFAM" id="SSF52025">
    <property type="entry name" value="PA domain"/>
    <property type="match status" value="1"/>
</dbReference>
<accession>A0A2P6NKP5</accession>
<evidence type="ECO:0000313" key="7">
    <source>
        <dbReference type="Proteomes" id="UP000241769"/>
    </source>
</evidence>
<dbReference type="Pfam" id="PF04253">
    <property type="entry name" value="TFR_dimer"/>
    <property type="match status" value="1"/>
</dbReference>
<dbReference type="Gene3D" id="1.20.930.40">
    <property type="entry name" value="Transferrin receptor-like, dimerisation domain"/>
    <property type="match status" value="1"/>
</dbReference>
<dbReference type="AlphaFoldDB" id="A0A2P6NKP5"/>
<protein>
    <submittedName>
        <fullName evidence="6">Glutamate carboxypeptidase</fullName>
    </submittedName>
</protein>
<dbReference type="PANTHER" id="PTHR10404:SF46">
    <property type="entry name" value="VACUOLAR PROTEIN SORTING-ASSOCIATED PROTEIN 70"/>
    <property type="match status" value="1"/>
</dbReference>
<feature type="domain" description="PA" evidence="3">
    <location>
        <begin position="126"/>
        <end position="210"/>
    </location>
</feature>
<keyword evidence="6" id="KW-0645">Protease</keyword>
<comment type="similarity">
    <text evidence="1">Belongs to the peptidase M28 family. M28B subfamily.</text>
</comment>
<dbReference type="Proteomes" id="UP000241769">
    <property type="component" value="Unassembled WGS sequence"/>
</dbReference>
<feature type="domain" description="Transferrin receptor-like dimerisation" evidence="4">
    <location>
        <begin position="570"/>
        <end position="677"/>
    </location>
</feature>
<dbReference type="SUPFAM" id="SSF53187">
    <property type="entry name" value="Zn-dependent exopeptidases"/>
    <property type="match status" value="1"/>
</dbReference>
<evidence type="ECO:0000313" key="6">
    <source>
        <dbReference type="EMBL" id="PRP84499.1"/>
    </source>
</evidence>
<dbReference type="Gene3D" id="3.50.30.30">
    <property type="match status" value="1"/>
</dbReference>
<evidence type="ECO:0000259" key="3">
    <source>
        <dbReference type="Pfam" id="PF02225"/>
    </source>
</evidence>
<keyword evidence="6" id="KW-0378">Hydrolase</keyword>
<keyword evidence="6" id="KW-0121">Carboxypeptidase</keyword>
<sequence length="682" mass="76665">MRHITTIILFFFCSTAHTSNDVWQDAFLKIPRASKARKHLHYYTSLPHSAGTIGDYQTAVYTHKEFQKYGFNSSIEEEQVLLNFPIRRKLTLLEPIFYEAKLKEDTYREDPSTFDPNIMDTFSGNVTAEVVYLNYGSKGDFDLLRMKGIELRGKIGLARYGKLYRGAKVMLSQGAGMVGLLIYSDPVDDGFLAGKTYPNGPFGPTSHVQRGCVQPDVCPGDPRRKVLSIYNAQDELTVRQICAPDDPDWSYEKGIANIPVLPISYQDALPVLNNLHGNPLPDDTWMGAAGNEFIGPGPALVNLDVEIKFNVTPIWNVIASIPGQDPSESVLLGNHRDAWVLGAVDPNSGSAVMLEAARGIGHLYTNGWRPKRNIIFASWDAEEYGLLGSVAWAEKNDRENDRLVAYINTDSTIYGKNLACAATPSLERVFRKVNPFILPFFSRETKVLEKIRDPETGERLSNVFGKRNVSTIGGGSDYTSFLNFYGVPSLDFYFEGDYGVYHSVYDDFYWMSHFGDPTFEYHRAAAQLFGLLAMEMSEEELFFDFSRYAERLREYLDVAVQYVQPMNDTIDFEPLKSAVEVFRAAADLYVQHVSDSSFSVGQLHKQAMAVERAFIGDLGLPGRYYYRHVIQAPGIYEGYDSTPFPGLLETSMEGKWDHFSRQYDLLIDRILAAAEILSGGQG</sequence>
<dbReference type="SUPFAM" id="SSF47672">
    <property type="entry name" value="Transferrin receptor-like dimerisation domain"/>
    <property type="match status" value="1"/>
</dbReference>
<name>A0A2P6NKP5_9EUKA</name>
<feature type="chain" id="PRO_5015144999" evidence="2">
    <location>
        <begin position="19"/>
        <end position="682"/>
    </location>
</feature>
<dbReference type="PANTHER" id="PTHR10404">
    <property type="entry name" value="N-ACETYLATED-ALPHA-LINKED ACIDIC DIPEPTIDASE"/>
    <property type="match status" value="1"/>
</dbReference>
<dbReference type="Pfam" id="PF04389">
    <property type="entry name" value="Peptidase_M28"/>
    <property type="match status" value="1"/>
</dbReference>
<comment type="caution">
    <text evidence="6">The sequence shown here is derived from an EMBL/GenBank/DDBJ whole genome shotgun (WGS) entry which is preliminary data.</text>
</comment>
<feature type="signal peptide" evidence="2">
    <location>
        <begin position="1"/>
        <end position="18"/>
    </location>
</feature>
<dbReference type="InterPro" id="IPR046450">
    <property type="entry name" value="PA_dom_sf"/>
</dbReference>
<dbReference type="InterPro" id="IPR007365">
    <property type="entry name" value="TFR-like_dimer_dom"/>
</dbReference>
<keyword evidence="7" id="KW-1185">Reference proteome</keyword>
<dbReference type="Gene3D" id="3.40.630.10">
    <property type="entry name" value="Zn peptidases"/>
    <property type="match status" value="1"/>
</dbReference>
<dbReference type="Pfam" id="PF02225">
    <property type="entry name" value="PA"/>
    <property type="match status" value="1"/>
</dbReference>
<proteinExistence type="inferred from homology"/>
<dbReference type="CDD" id="cd08022">
    <property type="entry name" value="M28_PSMA_like"/>
    <property type="match status" value="1"/>
</dbReference>
<dbReference type="GO" id="GO:0004180">
    <property type="term" value="F:carboxypeptidase activity"/>
    <property type="evidence" value="ECO:0007669"/>
    <property type="project" value="UniProtKB-KW"/>
</dbReference>
<dbReference type="OrthoDB" id="10013407at2759"/>
<evidence type="ECO:0000259" key="5">
    <source>
        <dbReference type="Pfam" id="PF04389"/>
    </source>
</evidence>
<dbReference type="InterPro" id="IPR039373">
    <property type="entry name" value="Peptidase_M28B"/>
</dbReference>
<reference evidence="6 7" key="1">
    <citation type="journal article" date="2018" name="Genome Biol. Evol.">
        <title>Multiple Roots of Fruiting Body Formation in Amoebozoa.</title>
        <authorList>
            <person name="Hillmann F."/>
            <person name="Forbes G."/>
            <person name="Novohradska S."/>
            <person name="Ferling I."/>
            <person name="Riege K."/>
            <person name="Groth M."/>
            <person name="Westermann M."/>
            <person name="Marz M."/>
            <person name="Spaller T."/>
            <person name="Winckler T."/>
            <person name="Schaap P."/>
            <person name="Glockner G."/>
        </authorList>
    </citation>
    <scope>NUCLEOTIDE SEQUENCE [LARGE SCALE GENOMIC DNA]</scope>
    <source>
        <strain evidence="6 7">Jena</strain>
    </source>
</reference>
<dbReference type="FunFam" id="3.40.630.10:FF:000101">
    <property type="entry name" value="N-acetylated alpha-linked acidic dipeptidase like 1"/>
    <property type="match status" value="1"/>
</dbReference>
<dbReference type="EMBL" id="MDYQ01000061">
    <property type="protein sequence ID" value="PRP84499.1"/>
    <property type="molecule type" value="Genomic_DNA"/>
</dbReference>
<dbReference type="InterPro" id="IPR007484">
    <property type="entry name" value="Peptidase_M28"/>
</dbReference>
<feature type="domain" description="Peptidase M28" evidence="5">
    <location>
        <begin position="316"/>
        <end position="508"/>
    </location>
</feature>
<keyword evidence="2" id="KW-0732">Signal</keyword>
<dbReference type="InterPro" id="IPR036757">
    <property type="entry name" value="TFR-like_dimer_dom_sf"/>
</dbReference>
<organism evidence="6 7">
    <name type="scientific">Planoprotostelium fungivorum</name>
    <dbReference type="NCBI Taxonomy" id="1890364"/>
    <lineage>
        <taxon>Eukaryota</taxon>
        <taxon>Amoebozoa</taxon>
        <taxon>Evosea</taxon>
        <taxon>Variosea</taxon>
        <taxon>Cavosteliida</taxon>
        <taxon>Cavosteliaceae</taxon>
        <taxon>Planoprotostelium</taxon>
    </lineage>
</organism>
<dbReference type="InParanoid" id="A0A2P6NKP5"/>
<evidence type="ECO:0000259" key="4">
    <source>
        <dbReference type="Pfam" id="PF04253"/>
    </source>
</evidence>
<dbReference type="CDD" id="cd02121">
    <property type="entry name" value="PA_GCPII_like"/>
    <property type="match status" value="1"/>
</dbReference>
<evidence type="ECO:0000256" key="2">
    <source>
        <dbReference type="SAM" id="SignalP"/>
    </source>
</evidence>
<dbReference type="InterPro" id="IPR003137">
    <property type="entry name" value="PA_domain"/>
</dbReference>
<gene>
    <name evidence="6" type="ORF">PROFUN_05834</name>
</gene>
<dbReference type="STRING" id="1890364.A0A2P6NKP5"/>